<evidence type="ECO:0000313" key="5">
    <source>
        <dbReference type="EMBL" id="PRY13411.1"/>
    </source>
</evidence>
<dbReference type="GO" id="GO:0009253">
    <property type="term" value="P:peptidoglycan catabolic process"/>
    <property type="evidence" value="ECO:0007669"/>
    <property type="project" value="InterPro"/>
</dbReference>
<accession>A0A2T0R1L8</accession>
<keyword evidence="1" id="KW-0378">Hydrolase</keyword>
<evidence type="ECO:0000256" key="2">
    <source>
        <dbReference type="SAM" id="MobiDB-lite"/>
    </source>
</evidence>
<dbReference type="SMART" id="SM00646">
    <property type="entry name" value="Ami_3"/>
    <property type="match status" value="1"/>
</dbReference>
<gene>
    <name evidence="5" type="ORF">CLV37_10880</name>
</gene>
<protein>
    <submittedName>
        <fullName evidence="5">N-acetylmuramoyl-L-alanine amidase</fullName>
    </submittedName>
</protein>
<dbReference type="Pfam" id="PF01520">
    <property type="entry name" value="Amidase_3"/>
    <property type="match status" value="1"/>
</dbReference>
<sequence>MQTVARPWLAEGVRCVPVLVLLAGLLTACSAPAPAQSPPSSDPAPVAATPAPPAPVVVLDPGHNGGNATHPEQIGALVPAGGFEKPCNTTGTSTDDGYPEHAYAFDVAVRVADLLRARGTTVVMTRTDDTGVGPCVDARAALADDAGAALAVSIHADGAAAAATGYHVIEPGLAPDGRNAAVLDASDVAARDLLAAFGAATGLPRATYLGDLVEPGLTRRSDLAGLNLARTPSVLLESGNMRNAGEAALLTDPAWRQRAAQGIADGISAFLVRDHP</sequence>
<dbReference type="InterPro" id="IPR002508">
    <property type="entry name" value="MurNAc-LAA_cat"/>
</dbReference>
<feature type="domain" description="MurNAc-LAA" evidence="4">
    <location>
        <begin position="140"/>
        <end position="268"/>
    </location>
</feature>
<dbReference type="Proteomes" id="UP000238083">
    <property type="component" value="Unassembled WGS sequence"/>
</dbReference>
<evidence type="ECO:0000259" key="4">
    <source>
        <dbReference type="SMART" id="SM00646"/>
    </source>
</evidence>
<evidence type="ECO:0000256" key="3">
    <source>
        <dbReference type="SAM" id="SignalP"/>
    </source>
</evidence>
<dbReference type="AlphaFoldDB" id="A0A2T0R1L8"/>
<proteinExistence type="predicted"/>
<name>A0A2T0R1L8_9ACTN</name>
<dbReference type="SUPFAM" id="SSF53187">
    <property type="entry name" value="Zn-dependent exopeptidases"/>
    <property type="match status" value="1"/>
</dbReference>
<dbReference type="EMBL" id="PVZF01000008">
    <property type="protein sequence ID" value="PRY13411.1"/>
    <property type="molecule type" value="Genomic_DNA"/>
</dbReference>
<dbReference type="GO" id="GO:0030288">
    <property type="term" value="C:outer membrane-bounded periplasmic space"/>
    <property type="evidence" value="ECO:0007669"/>
    <property type="project" value="TreeGrafter"/>
</dbReference>
<dbReference type="PANTHER" id="PTHR30404">
    <property type="entry name" value="N-ACETYLMURAMOYL-L-ALANINE AMIDASE"/>
    <property type="match status" value="1"/>
</dbReference>
<dbReference type="PANTHER" id="PTHR30404:SF0">
    <property type="entry name" value="N-ACETYLMURAMOYL-L-ALANINE AMIDASE AMIC"/>
    <property type="match status" value="1"/>
</dbReference>
<dbReference type="InterPro" id="IPR050695">
    <property type="entry name" value="N-acetylmuramoyl_amidase_3"/>
</dbReference>
<evidence type="ECO:0000313" key="6">
    <source>
        <dbReference type="Proteomes" id="UP000238083"/>
    </source>
</evidence>
<reference evidence="5 6" key="1">
    <citation type="submission" date="2018-03" db="EMBL/GenBank/DDBJ databases">
        <title>Genomic Encyclopedia of Archaeal and Bacterial Type Strains, Phase II (KMG-II): from individual species to whole genera.</title>
        <authorList>
            <person name="Goeker M."/>
        </authorList>
    </citation>
    <scope>NUCLEOTIDE SEQUENCE [LARGE SCALE GENOMIC DNA]</scope>
    <source>
        <strain evidence="5 6">DSM 19711</strain>
    </source>
</reference>
<comment type="caution">
    <text evidence="5">The sequence shown here is derived from an EMBL/GenBank/DDBJ whole genome shotgun (WGS) entry which is preliminary data.</text>
</comment>
<keyword evidence="3" id="KW-0732">Signal</keyword>
<dbReference type="Gene3D" id="3.40.630.40">
    <property type="entry name" value="Zn-dependent exopeptidases"/>
    <property type="match status" value="1"/>
</dbReference>
<feature type="signal peptide" evidence="3">
    <location>
        <begin position="1"/>
        <end position="35"/>
    </location>
</feature>
<feature type="chain" id="PRO_5015715615" evidence="3">
    <location>
        <begin position="36"/>
        <end position="276"/>
    </location>
</feature>
<dbReference type="GO" id="GO:0008745">
    <property type="term" value="F:N-acetylmuramoyl-L-alanine amidase activity"/>
    <property type="evidence" value="ECO:0007669"/>
    <property type="project" value="InterPro"/>
</dbReference>
<dbReference type="PROSITE" id="PS51257">
    <property type="entry name" value="PROKAR_LIPOPROTEIN"/>
    <property type="match status" value="1"/>
</dbReference>
<organism evidence="5 6">
    <name type="scientific">Kineococcus rhizosphaerae</name>
    <dbReference type="NCBI Taxonomy" id="559628"/>
    <lineage>
        <taxon>Bacteria</taxon>
        <taxon>Bacillati</taxon>
        <taxon>Actinomycetota</taxon>
        <taxon>Actinomycetes</taxon>
        <taxon>Kineosporiales</taxon>
        <taxon>Kineosporiaceae</taxon>
        <taxon>Kineococcus</taxon>
    </lineage>
</organism>
<feature type="region of interest" description="Disordered" evidence="2">
    <location>
        <begin position="32"/>
        <end position="54"/>
    </location>
</feature>
<evidence type="ECO:0000256" key="1">
    <source>
        <dbReference type="ARBA" id="ARBA00022801"/>
    </source>
</evidence>
<dbReference type="CDD" id="cd02696">
    <property type="entry name" value="MurNAc-LAA"/>
    <property type="match status" value="1"/>
</dbReference>
<keyword evidence="6" id="KW-1185">Reference proteome</keyword>